<dbReference type="InterPro" id="IPR050194">
    <property type="entry name" value="Glycosyltransferase_grp1"/>
</dbReference>
<dbReference type="InterPro" id="IPR017521">
    <property type="entry name" value="Sugar_tfrase_PEP-CTERM_Stp1"/>
</dbReference>
<evidence type="ECO:0000313" key="1">
    <source>
        <dbReference type="EMBL" id="QVL31149.1"/>
    </source>
</evidence>
<accession>A0A8E6B4H7</accession>
<reference evidence="1" key="1">
    <citation type="submission" date="2021-05" db="EMBL/GenBank/DDBJ databases">
        <title>Complete genome sequence of the cellulolytic planctomycete Telmatocola sphagniphila SP2T and characterization of the first cellulase from planctomycetes.</title>
        <authorList>
            <person name="Rakitin A.L."/>
            <person name="Beletsky A.V."/>
            <person name="Naumoff D.G."/>
            <person name="Kulichevskaya I.S."/>
            <person name="Mardanov A.V."/>
            <person name="Ravin N.V."/>
            <person name="Dedysh S.N."/>
        </authorList>
    </citation>
    <scope>NUCLEOTIDE SEQUENCE</scope>
    <source>
        <strain evidence="1">SP2T</strain>
    </source>
</reference>
<name>A0A8E6B4H7_9BACT</name>
<protein>
    <submittedName>
        <fullName evidence="1">TIGR03087 family PEP-CTERM/XrtA system glycosyltransferase</fullName>
    </submittedName>
</protein>
<sequence length="412" mass="46085">MNILYVTHRMPYPPDKGDRIRNWHVLRYLARHGQVYLASLADEPVPEQTLKVLRETAERVTWNPVEGFSRKLRALNSALAGRSLSEGMFRSPSLLETLRQWVGTTRFDVVVCSASSVAHYLQLEGLEKAIKCVDLVDVDSRKWQDYADSAVVPKKWLYRREARTVSRLEREICQWAQSVTLVSEAEAELLRSQVGSCRAAICSATNGVDLEYYSPGETVEPKQPTLIFTGAFDYKPNIDGALWFCRDIWPGVRQKFPQAILQLVGRNPSPEVKALGSMPGVEILGTVPDIRPYLSAASIAVAPLRIARGLQNKVLEALAMRKAVVASPSALNGFGISTELPALTASTPEQWHSAIAQLLYDRELREELGQRGRQFAERNHDWNRCLEPLGKFFPVSTVNKLIQETAIVESGS</sequence>
<dbReference type="NCBIfam" id="TIGR03087">
    <property type="entry name" value="stp1"/>
    <property type="match status" value="1"/>
</dbReference>
<dbReference type="Pfam" id="PF13692">
    <property type="entry name" value="Glyco_trans_1_4"/>
    <property type="match status" value="1"/>
</dbReference>
<keyword evidence="2" id="KW-1185">Reference proteome</keyword>
<gene>
    <name evidence="1" type="ORF">KIH39_20210</name>
</gene>
<dbReference type="GO" id="GO:0016757">
    <property type="term" value="F:glycosyltransferase activity"/>
    <property type="evidence" value="ECO:0007669"/>
    <property type="project" value="TreeGrafter"/>
</dbReference>
<dbReference type="EMBL" id="CP074694">
    <property type="protein sequence ID" value="QVL31149.1"/>
    <property type="molecule type" value="Genomic_DNA"/>
</dbReference>
<dbReference type="CDD" id="cd03801">
    <property type="entry name" value="GT4_PimA-like"/>
    <property type="match status" value="1"/>
</dbReference>
<dbReference type="SUPFAM" id="SSF53756">
    <property type="entry name" value="UDP-Glycosyltransferase/glycogen phosphorylase"/>
    <property type="match status" value="1"/>
</dbReference>
<organism evidence="1 2">
    <name type="scientific">Telmatocola sphagniphila</name>
    <dbReference type="NCBI Taxonomy" id="1123043"/>
    <lineage>
        <taxon>Bacteria</taxon>
        <taxon>Pseudomonadati</taxon>
        <taxon>Planctomycetota</taxon>
        <taxon>Planctomycetia</taxon>
        <taxon>Gemmatales</taxon>
        <taxon>Gemmataceae</taxon>
    </lineage>
</organism>
<dbReference type="PANTHER" id="PTHR45947:SF3">
    <property type="entry name" value="SULFOQUINOVOSYL TRANSFERASE SQD2"/>
    <property type="match status" value="1"/>
</dbReference>
<dbReference type="AlphaFoldDB" id="A0A8E6B4H7"/>
<dbReference type="PANTHER" id="PTHR45947">
    <property type="entry name" value="SULFOQUINOVOSYL TRANSFERASE SQD2"/>
    <property type="match status" value="1"/>
</dbReference>
<dbReference type="Proteomes" id="UP000676194">
    <property type="component" value="Chromosome"/>
</dbReference>
<dbReference type="RefSeq" id="WP_213495030.1">
    <property type="nucleotide sequence ID" value="NZ_CP074694.1"/>
</dbReference>
<proteinExistence type="predicted"/>
<dbReference type="KEGG" id="tsph:KIH39_20210"/>
<dbReference type="Gene3D" id="3.40.50.2000">
    <property type="entry name" value="Glycogen Phosphorylase B"/>
    <property type="match status" value="2"/>
</dbReference>
<evidence type="ECO:0000313" key="2">
    <source>
        <dbReference type="Proteomes" id="UP000676194"/>
    </source>
</evidence>